<accession>A0A0L8A741</accession>
<name>A0A0L8A741_9GAMM</name>
<dbReference type="EMBL" id="AJLO02000034">
    <property type="protein sequence ID" value="KOE98100.1"/>
    <property type="molecule type" value="Genomic_DNA"/>
</dbReference>
<dbReference type="Proteomes" id="UP000036890">
    <property type="component" value="Unassembled WGS sequence"/>
</dbReference>
<protein>
    <submittedName>
        <fullName evidence="1">Uncharacterized protein</fullName>
    </submittedName>
</protein>
<dbReference type="AlphaFoldDB" id="A0A0L8A741"/>
<gene>
    <name evidence="1" type="ORF">W7K_16000</name>
</gene>
<comment type="caution">
    <text evidence="1">The sequence shown here is derived from an EMBL/GenBank/DDBJ whole genome shotgun (WGS) entry which is preliminary data.</text>
</comment>
<proteinExistence type="predicted"/>
<sequence>MLLGHPVGMAQYNPRSPLFDIQSPGPPRQAPSVTPVIDLQAEYQFWHVYERVVRPLPGGGLRLAWLVCQKVYRDRGQHPDDSDEAALSRVLFGGNMTADRASELAELHALVSRRVASLAKRGVLFGRGR</sequence>
<evidence type="ECO:0000313" key="2">
    <source>
        <dbReference type="Proteomes" id="UP000036890"/>
    </source>
</evidence>
<reference evidence="1 2" key="1">
    <citation type="journal article" date="2012" name="J. Bacteriol.">
        <title>Genome sequence of a novel nicotine-degrading strain, Pseudomonas geniculata N1.</title>
        <authorList>
            <person name="Tang H."/>
            <person name="Yu H."/>
            <person name="Tai C."/>
            <person name="Huang K."/>
            <person name="Liu Y."/>
            <person name="Wang L."/>
            <person name="Yao Y."/>
            <person name="Wu G."/>
            <person name="Xu P."/>
        </authorList>
    </citation>
    <scope>NUCLEOTIDE SEQUENCE [LARGE SCALE GENOMIC DNA]</scope>
    <source>
        <strain evidence="1 2">N1</strain>
    </source>
</reference>
<evidence type="ECO:0000313" key="1">
    <source>
        <dbReference type="EMBL" id="KOE98100.1"/>
    </source>
</evidence>
<organism evidence="1 2">
    <name type="scientific">Stenotrophomonas geniculata N1</name>
    <dbReference type="NCBI Taxonomy" id="1167641"/>
    <lineage>
        <taxon>Bacteria</taxon>
        <taxon>Pseudomonadati</taxon>
        <taxon>Pseudomonadota</taxon>
        <taxon>Gammaproteobacteria</taxon>
        <taxon>Lysobacterales</taxon>
        <taxon>Lysobacteraceae</taxon>
        <taxon>Stenotrophomonas</taxon>
    </lineage>
</organism>
<dbReference type="RefSeq" id="WP_010482099.1">
    <property type="nucleotide sequence ID" value="NZ_AJLO02000034.1"/>
</dbReference>
<dbReference type="OrthoDB" id="6046043at2"/>